<evidence type="ECO:0000256" key="1">
    <source>
        <dbReference type="ARBA" id="ARBA00022603"/>
    </source>
</evidence>
<dbReference type="Proteomes" id="UP000185657">
    <property type="component" value="Unassembled WGS sequence"/>
</dbReference>
<dbReference type="STRING" id="1763535.LPB072_00065"/>
<dbReference type="Pfam" id="PF02574">
    <property type="entry name" value="S-methyl_trans"/>
    <property type="match status" value="1"/>
</dbReference>
<dbReference type="GO" id="GO:0009086">
    <property type="term" value="P:methionine biosynthetic process"/>
    <property type="evidence" value="ECO:0007669"/>
    <property type="project" value="InterPro"/>
</dbReference>
<dbReference type="GO" id="GO:0032259">
    <property type="term" value="P:methylation"/>
    <property type="evidence" value="ECO:0007669"/>
    <property type="project" value="UniProtKB-KW"/>
</dbReference>
<evidence type="ECO:0000313" key="11">
    <source>
        <dbReference type="Proteomes" id="UP000185680"/>
    </source>
</evidence>
<feature type="binding site" evidence="6">
    <location>
        <position position="236"/>
    </location>
    <ligand>
        <name>Zn(2+)</name>
        <dbReference type="ChEBI" id="CHEBI:29105"/>
    </ligand>
</feature>
<dbReference type="EMBL" id="CP017476">
    <property type="protein sequence ID" value="AOW11492.1"/>
    <property type="molecule type" value="Genomic_DNA"/>
</dbReference>
<dbReference type="GO" id="GO:0008898">
    <property type="term" value="F:S-adenosylmethionine-homocysteine S-methyltransferase activity"/>
    <property type="evidence" value="ECO:0007669"/>
    <property type="project" value="TreeGrafter"/>
</dbReference>
<evidence type="ECO:0000313" key="8">
    <source>
        <dbReference type="EMBL" id="AOW11492.1"/>
    </source>
</evidence>
<dbReference type="Gene3D" id="3.20.20.330">
    <property type="entry name" value="Homocysteine-binding-like domain"/>
    <property type="match status" value="1"/>
</dbReference>
<dbReference type="SUPFAM" id="SSF82282">
    <property type="entry name" value="Homocysteine S-methyltransferase"/>
    <property type="match status" value="1"/>
</dbReference>
<dbReference type="PANTHER" id="PTHR46015">
    <property type="entry name" value="ZGC:172121"/>
    <property type="match status" value="1"/>
</dbReference>
<keyword evidence="2 6" id="KW-0808">Transferase</keyword>
<dbReference type="OrthoDB" id="9803687at2"/>
<gene>
    <name evidence="9" type="primary">mmuM</name>
    <name evidence="8" type="ORF">LPB072_00065</name>
    <name evidence="9" type="ORF">LPB72_22340</name>
</gene>
<evidence type="ECO:0000256" key="6">
    <source>
        <dbReference type="PROSITE-ProRule" id="PRU00333"/>
    </source>
</evidence>
<reference evidence="8 11" key="2">
    <citation type="submission" date="2016-10" db="EMBL/GenBank/DDBJ databases">
        <title>Hydorgenophaga sp. LPB0072 isolated from gastropod.</title>
        <authorList>
            <person name="Kim E."/>
            <person name="Yi H."/>
        </authorList>
    </citation>
    <scope>NUCLEOTIDE SEQUENCE [LARGE SCALE GENOMIC DNA]</scope>
    <source>
        <strain evidence="8 11">LPB0072</strain>
    </source>
</reference>
<evidence type="ECO:0000256" key="5">
    <source>
        <dbReference type="ARBA" id="ARBA00076752"/>
    </source>
</evidence>
<dbReference type="FunFam" id="3.20.20.330:FF:000002">
    <property type="entry name" value="Homocysteine S-methyltransferase"/>
    <property type="match status" value="1"/>
</dbReference>
<keyword evidence="10" id="KW-1185">Reference proteome</keyword>
<sequence>MTPDTSYTDPIQAMLAQQNFFVLDGALATELERRGANLKDALWSAKLLIEQPDLISAVHFDYFMAGADVATTASYQATFEAFEKRGYSRADAAMLMRRSIELAIEARDQFWANPANRIGRQKPLVAASVGPYGAMLADGSEYRGHYGVARQALMDFHRPRMAVLAEAGADLLACETIPCLDEAMAIAELLPDFGSISAWISFSCKDGEHNSQGERLADCVAALDAVPQIAAIGINCTAPEWIPSLVEQARQHTAKPIVVYPNSGEHYDATSKEWHGVSNAQDFAQQAMRWSQRGARLVGGCCRTGPEDIRAVRQAAIRAGVLSSVA</sequence>
<dbReference type="RefSeq" id="WP_066096701.1">
    <property type="nucleotide sequence ID" value="NZ_CP017476.1"/>
</dbReference>
<reference evidence="9 10" key="1">
    <citation type="submission" date="2016-02" db="EMBL/GenBank/DDBJ databases">
        <title>Draft genome sequence of Hydrogenophaga sp. LPB0072.</title>
        <authorList>
            <person name="Shin S.-K."/>
            <person name="Yi H."/>
        </authorList>
    </citation>
    <scope>NUCLEOTIDE SEQUENCE [LARGE SCALE GENOMIC DNA]</scope>
    <source>
        <strain evidence="9 10">LPB0072</strain>
    </source>
</reference>
<evidence type="ECO:0000313" key="10">
    <source>
        <dbReference type="Proteomes" id="UP000185657"/>
    </source>
</evidence>
<dbReference type="GO" id="GO:0033528">
    <property type="term" value="P:S-methylmethionine cycle"/>
    <property type="evidence" value="ECO:0007669"/>
    <property type="project" value="TreeGrafter"/>
</dbReference>
<keyword evidence="4 6" id="KW-0862">Zinc</keyword>
<dbReference type="NCBIfam" id="NF007020">
    <property type="entry name" value="PRK09485.1"/>
    <property type="match status" value="1"/>
</dbReference>
<dbReference type="EMBL" id="LVWD01000043">
    <property type="protein sequence ID" value="OAD39332.1"/>
    <property type="molecule type" value="Genomic_DNA"/>
</dbReference>
<dbReference type="InterPro" id="IPR036589">
    <property type="entry name" value="HCY_dom_sf"/>
</dbReference>
<dbReference type="Proteomes" id="UP000185680">
    <property type="component" value="Chromosome"/>
</dbReference>
<evidence type="ECO:0000259" key="7">
    <source>
        <dbReference type="PROSITE" id="PS50970"/>
    </source>
</evidence>
<dbReference type="GO" id="GO:0008270">
    <property type="term" value="F:zinc ion binding"/>
    <property type="evidence" value="ECO:0007669"/>
    <property type="project" value="InterPro"/>
</dbReference>
<feature type="domain" description="Hcy-binding" evidence="7">
    <location>
        <begin position="9"/>
        <end position="316"/>
    </location>
</feature>
<protein>
    <recommendedName>
        <fullName evidence="5">S-methylmethionine:homocysteine methyltransferase</fullName>
    </recommendedName>
</protein>
<feature type="binding site" evidence="6">
    <location>
        <position position="301"/>
    </location>
    <ligand>
        <name>Zn(2+)</name>
        <dbReference type="ChEBI" id="CHEBI:29105"/>
    </ligand>
</feature>
<keyword evidence="1 6" id="KW-0489">Methyltransferase</keyword>
<dbReference type="PANTHER" id="PTHR46015:SF1">
    <property type="entry name" value="HOMOCYSTEINE S-METHYLTRANSFERASE-LIKE ISOFORM 1"/>
    <property type="match status" value="1"/>
</dbReference>
<feature type="binding site" evidence="6">
    <location>
        <position position="302"/>
    </location>
    <ligand>
        <name>Zn(2+)</name>
        <dbReference type="ChEBI" id="CHEBI:29105"/>
    </ligand>
</feature>
<evidence type="ECO:0000313" key="9">
    <source>
        <dbReference type="EMBL" id="OAD39332.1"/>
    </source>
</evidence>
<dbReference type="AlphaFoldDB" id="A0A162YQ29"/>
<dbReference type="InterPro" id="IPR051486">
    <property type="entry name" value="Hcy_S-methyltransferase"/>
</dbReference>
<proteinExistence type="predicted"/>
<evidence type="ECO:0000256" key="3">
    <source>
        <dbReference type="ARBA" id="ARBA00022723"/>
    </source>
</evidence>
<name>A0A162YQ29_9BURK</name>
<dbReference type="InterPro" id="IPR017226">
    <property type="entry name" value="BHMT-like"/>
</dbReference>
<dbReference type="KEGG" id="hyl:LPB072_00065"/>
<dbReference type="InterPro" id="IPR003726">
    <property type="entry name" value="HCY_dom"/>
</dbReference>
<dbReference type="PROSITE" id="PS50970">
    <property type="entry name" value="HCY"/>
    <property type="match status" value="1"/>
</dbReference>
<keyword evidence="3 6" id="KW-0479">Metal-binding</keyword>
<comment type="cofactor">
    <cofactor evidence="6">
        <name>Zn(2+)</name>
        <dbReference type="ChEBI" id="CHEBI:29105"/>
    </cofactor>
</comment>
<accession>A0A162YQ29</accession>
<organism evidence="8 11">
    <name type="scientific">Hydrogenophaga crassostreae</name>
    <dbReference type="NCBI Taxonomy" id="1763535"/>
    <lineage>
        <taxon>Bacteria</taxon>
        <taxon>Pseudomonadati</taxon>
        <taxon>Pseudomonadota</taxon>
        <taxon>Betaproteobacteria</taxon>
        <taxon>Burkholderiales</taxon>
        <taxon>Comamonadaceae</taxon>
        <taxon>Hydrogenophaga</taxon>
    </lineage>
</organism>
<evidence type="ECO:0000256" key="4">
    <source>
        <dbReference type="ARBA" id="ARBA00022833"/>
    </source>
</evidence>
<dbReference type="PIRSF" id="PIRSF037505">
    <property type="entry name" value="Betaine_HMT"/>
    <property type="match status" value="1"/>
</dbReference>
<evidence type="ECO:0000256" key="2">
    <source>
        <dbReference type="ARBA" id="ARBA00022679"/>
    </source>
</evidence>